<dbReference type="InterPro" id="IPR014966">
    <property type="entry name" value="FRG-dom"/>
</dbReference>
<comment type="caution">
    <text evidence="1">The sequence shown here is derived from an EMBL/GenBank/DDBJ whole genome shotgun (WGS) entry which is preliminary data.</text>
</comment>
<reference evidence="1 2" key="1">
    <citation type="submission" date="2016-03" db="EMBL/GenBank/DDBJ databases">
        <title>Comparative genomics of 54 Lactobacillus plantarum strains reveals genomic uncoupling from niche constraints.</title>
        <authorList>
            <person name="Martino M.E."/>
        </authorList>
    </citation>
    <scope>NUCLEOTIDE SEQUENCE [LARGE SCALE GENOMIC DNA]</scope>
    <source>
        <strain evidence="1 2">19.1</strain>
    </source>
</reference>
<dbReference type="EMBL" id="LUXM01000006">
    <property type="protein sequence ID" value="KZU98326.1"/>
    <property type="molecule type" value="Genomic_DNA"/>
</dbReference>
<accession>A0A162G7X6</accession>
<dbReference type="Proteomes" id="UP000076882">
    <property type="component" value="Unassembled WGS sequence"/>
</dbReference>
<gene>
    <name evidence="1" type="ORF">Lp19_0326</name>
</gene>
<organism evidence="1 2">
    <name type="scientific">Lactiplantibacillus plantarum</name>
    <name type="common">Lactobacillus plantarum</name>
    <dbReference type="NCBI Taxonomy" id="1590"/>
    <lineage>
        <taxon>Bacteria</taxon>
        <taxon>Bacillati</taxon>
        <taxon>Bacillota</taxon>
        <taxon>Bacilli</taxon>
        <taxon>Lactobacillales</taxon>
        <taxon>Lactobacillaceae</taxon>
        <taxon>Lactiplantibacillus</taxon>
    </lineage>
</organism>
<dbReference type="AlphaFoldDB" id="A0A162G7X6"/>
<evidence type="ECO:0000313" key="2">
    <source>
        <dbReference type="Proteomes" id="UP000076882"/>
    </source>
</evidence>
<dbReference type="SMART" id="SM00901">
    <property type="entry name" value="FRG"/>
    <property type="match status" value="1"/>
</dbReference>
<evidence type="ECO:0000313" key="1">
    <source>
        <dbReference type="EMBL" id="KZU98326.1"/>
    </source>
</evidence>
<name>A0A162G7X6_LACPN</name>
<dbReference type="RefSeq" id="WP_063489400.1">
    <property type="nucleotide sequence ID" value="NZ_CP013750.1"/>
</dbReference>
<proteinExistence type="predicted"/>
<dbReference type="PATRIC" id="fig|1590.201.peg.3646"/>
<protein>
    <submittedName>
        <fullName evidence="1">Uncharacterized protein</fullName>
    </submittedName>
</protein>
<dbReference type="Pfam" id="PF08867">
    <property type="entry name" value="FRG"/>
    <property type="match status" value="1"/>
</dbReference>
<sequence length="382" mass="44142">MEIKSVKQVDQVLKELLAVYRNSNRYSAFIDGQGNAARLYFRGQSQDHGNSNNIASLLRNNDEDNELDHIKKFPSNIYSQGITSNLQKLICMQHYGLHTRLLDVTSCLFVALYFATCSDSSDPGVIYCFPNFLVPADYQEKGIVPQETQRDDQLENTSLDFEVALAYMKPANKKYIYNESQKFTELIFSDENSLPLDDRCRVLYEIYETLFGNTEAETLEELEQELKCEDQVNSLNSVPTHYYQAYKLIYPKYMQLNNSPQVCRLLEILKADSCKAYVKPIDFTKLFTECFFVTASQINPRIKAQHGYFMFQPFPETTSISTIQNMITQQYEPQKIIVPATYKDLIQKELRHLGYSRETLFPDEEALGVKYSETINSINNSH</sequence>